<organism evidence="2 3">
    <name type="scientific">Sphingomonas sanxanigenens DSM 19645 = NX02</name>
    <dbReference type="NCBI Taxonomy" id="1123269"/>
    <lineage>
        <taxon>Bacteria</taxon>
        <taxon>Pseudomonadati</taxon>
        <taxon>Pseudomonadota</taxon>
        <taxon>Alphaproteobacteria</taxon>
        <taxon>Sphingomonadales</taxon>
        <taxon>Sphingomonadaceae</taxon>
        <taxon>Sphingomonas</taxon>
    </lineage>
</organism>
<gene>
    <name evidence="2" type="ORF">NX02_25740</name>
</gene>
<reference evidence="2 3" key="1">
    <citation type="submission" date="2013-07" db="EMBL/GenBank/DDBJ databases">
        <title>Completed genome of Sphingomonas sanxanigenens NX02.</title>
        <authorList>
            <person name="Ma T."/>
            <person name="Huang H."/>
            <person name="Wu M."/>
            <person name="Li X."/>
            <person name="Li G."/>
        </authorList>
    </citation>
    <scope>NUCLEOTIDE SEQUENCE [LARGE SCALE GENOMIC DNA]</scope>
    <source>
        <strain evidence="2 3">NX02</strain>
    </source>
</reference>
<feature type="signal peptide" evidence="1">
    <location>
        <begin position="1"/>
        <end position="21"/>
    </location>
</feature>
<evidence type="ECO:0000256" key="1">
    <source>
        <dbReference type="SAM" id="SignalP"/>
    </source>
</evidence>
<dbReference type="Proteomes" id="UP000018851">
    <property type="component" value="Chromosome"/>
</dbReference>
<proteinExistence type="predicted"/>
<evidence type="ECO:0000313" key="3">
    <source>
        <dbReference type="Proteomes" id="UP000018851"/>
    </source>
</evidence>
<dbReference type="HOGENOM" id="CLU_1593507_0_0_5"/>
<feature type="chain" id="PRO_5004785356" evidence="1">
    <location>
        <begin position="22"/>
        <end position="167"/>
    </location>
</feature>
<sequence>MAAAMLLLSPMLALSPAAAVAQAPAPGSEEDFLKSVREFAEITAPNALANDQQGDKVVFLRQRTGETTKVVGISVVAAGTFLPSKLVDSIANGPTAVLRIRDRRDHWQKVKLDDYPSVEEPHNLRIFVASGTLPDQKVWEIAARPGFEMREIGEDGVPGEWNAWQPR</sequence>
<evidence type="ECO:0000313" key="2">
    <source>
        <dbReference type="EMBL" id="AHE56753.1"/>
    </source>
</evidence>
<keyword evidence="3" id="KW-1185">Reference proteome</keyword>
<protein>
    <submittedName>
        <fullName evidence="2">Uncharacterized protein</fullName>
    </submittedName>
</protein>
<dbReference type="AlphaFoldDB" id="W0AKC1"/>
<dbReference type="STRING" id="1123269.NX02_25740"/>
<accession>W0AKC1</accession>
<dbReference type="PATRIC" id="fig|1123269.5.peg.5049"/>
<dbReference type="EMBL" id="CP006644">
    <property type="protein sequence ID" value="AHE56753.1"/>
    <property type="molecule type" value="Genomic_DNA"/>
</dbReference>
<keyword evidence="1" id="KW-0732">Signal</keyword>
<dbReference type="KEGG" id="ssan:NX02_25740"/>
<name>W0AKC1_9SPHN</name>